<comment type="caution">
    <text evidence="2">The sequence shown here is derived from an EMBL/GenBank/DDBJ whole genome shotgun (WGS) entry which is preliminary data.</text>
</comment>
<evidence type="ECO:0000313" key="3">
    <source>
        <dbReference type="Proteomes" id="UP000694044"/>
    </source>
</evidence>
<feature type="region of interest" description="Disordered" evidence="1">
    <location>
        <begin position="22"/>
        <end position="50"/>
    </location>
</feature>
<gene>
    <name evidence="2" type="ORF">PHYPSEUDO_005669</name>
</gene>
<reference evidence="2" key="1">
    <citation type="submission" date="2021-02" db="EMBL/GenBank/DDBJ databases">
        <authorList>
            <person name="Palmer J.M."/>
        </authorList>
    </citation>
    <scope>NUCLEOTIDE SEQUENCE</scope>
    <source>
        <strain evidence="2">SCRP734</strain>
    </source>
</reference>
<keyword evidence="3" id="KW-1185">Reference proteome</keyword>
<organism evidence="2 3">
    <name type="scientific">Phytophthora pseudosyringae</name>
    <dbReference type="NCBI Taxonomy" id="221518"/>
    <lineage>
        <taxon>Eukaryota</taxon>
        <taxon>Sar</taxon>
        <taxon>Stramenopiles</taxon>
        <taxon>Oomycota</taxon>
        <taxon>Peronosporomycetes</taxon>
        <taxon>Peronosporales</taxon>
        <taxon>Peronosporaceae</taxon>
        <taxon>Phytophthora</taxon>
    </lineage>
</organism>
<evidence type="ECO:0000256" key="1">
    <source>
        <dbReference type="SAM" id="MobiDB-lite"/>
    </source>
</evidence>
<accession>A0A8T1VKJ7</accession>
<dbReference type="Proteomes" id="UP000694044">
    <property type="component" value="Unassembled WGS sequence"/>
</dbReference>
<feature type="region of interest" description="Disordered" evidence="1">
    <location>
        <begin position="213"/>
        <end position="232"/>
    </location>
</feature>
<dbReference type="AlphaFoldDB" id="A0A8T1VKJ7"/>
<feature type="compositionally biased region" description="Polar residues" evidence="1">
    <location>
        <begin position="267"/>
        <end position="276"/>
    </location>
</feature>
<feature type="compositionally biased region" description="Low complexity" evidence="1">
    <location>
        <begin position="253"/>
        <end position="266"/>
    </location>
</feature>
<name>A0A8T1VKJ7_9STRA</name>
<protein>
    <submittedName>
        <fullName evidence="2">Uncharacterized protein</fullName>
    </submittedName>
</protein>
<dbReference type="OrthoDB" id="112281at2759"/>
<feature type="region of interest" description="Disordered" evidence="1">
    <location>
        <begin position="253"/>
        <end position="329"/>
    </location>
</feature>
<proteinExistence type="predicted"/>
<sequence length="593" mass="65623">MPVVRFQQRDDQVEYDALTTAELLGSQEGDDDVHTGRSAGTESDELHSIGEDDEQSLLSQLAALQAAERSRSVRFEDEESVDSQEPQQYPRAVAAGINASASSPRSPLLKKFAPVQDRRVNTILLEALHLTDISRDEIGLIERSIKRLNDAILGFALLVDKQVKIVGAPSAEERGRVKADIQDLSCQLKASNALIESTCARMKKHLVAGRNQISAHKRRHQAEQGEVENSDSEIIECTSPRCSAFGHQHQHWHQQQQLLERQQTQHRPQSTEQTGIRFNRSPPRPTIAPNIPYGCRGPATKDGVSSMMSGNASPGKRNSAPTESRTPRESNVPLIWILKPRPVGDDDEVDELVPTGIVSTDLFTSVLDAVGLHDKEFLERRDLRTFLHGVLAFFIARNPALRFMDKAYHRRLMPDYVNELADALVMDMQLIPQLSGRSVIVTPVNTLEVYVCTEPYRFDRLLHNVHVSLSDSSIKDPNGSFTAPPFADAAAEAAAATFPSSPFKEQMTRNGGILKGGKVVELVVAKPREPELLETAEQTLGMAKLLHDLATAECEARSGSRMSIRAQVPHAKEFSKAYIASSKELMLQETSFL</sequence>
<dbReference type="EMBL" id="JAGDFM010000232">
    <property type="protein sequence ID" value="KAG7381787.1"/>
    <property type="molecule type" value="Genomic_DNA"/>
</dbReference>
<evidence type="ECO:0000313" key="2">
    <source>
        <dbReference type="EMBL" id="KAG7381787.1"/>
    </source>
</evidence>